<dbReference type="SUPFAM" id="SSF55073">
    <property type="entry name" value="Nucleotide cyclase"/>
    <property type="match status" value="1"/>
</dbReference>
<dbReference type="Pfam" id="PF00990">
    <property type="entry name" value="GGDEF"/>
    <property type="match status" value="1"/>
</dbReference>
<dbReference type="InterPro" id="IPR029787">
    <property type="entry name" value="Nucleotide_cyclase"/>
</dbReference>
<dbReference type="PANTHER" id="PTHR45138:SF9">
    <property type="entry name" value="DIGUANYLATE CYCLASE DGCM-RELATED"/>
    <property type="match status" value="1"/>
</dbReference>
<keyword evidence="1" id="KW-0812">Transmembrane</keyword>
<feature type="transmembrane region" description="Helical" evidence="1">
    <location>
        <begin position="171"/>
        <end position="190"/>
    </location>
</feature>
<organism evidence="3 4">
    <name type="scientific">Paenibacillus mendelii</name>
    <dbReference type="NCBI Taxonomy" id="206163"/>
    <lineage>
        <taxon>Bacteria</taxon>
        <taxon>Bacillati</taxon>
        <taxon>Bacillota</taxon>
        <taxon>Bacilli</taxon>
        <taxon>Bacillales</taxon>
        <taxon>Paenibacillaceae</taxon>
        <taxon>Paenibacillus</taxon>
    </lineage>
</organism>
<accession>A0ABV6JP22</accession>
<dbReference type="Gene3D" id="3.30.70.270">
    <property type="match status" value="1"/>
</dbReference>
<protein>
    <submittedName>
        <fullName evidence="3">Diguanylate cyclase</fullName>
        <ecNumber evidence="3">2.7.7.65</ecNumber>
    </submittedName>
</protein>
<dbReference type="EC" id="2.7.7.65" evidence="3"/>
<dbReference type="NCBIfam" id="TIGR00254">
    <property type="entry name" value="GGDEF"/>
    <property type="match status" value="1"/>
</dbReference>
<gene>
    <name evidence="3" type="ORF">ACFFJ8_35105</name>
</gene>
<reference evidence="3 4" key="1">
    <citation type="submission" date="2024-09" db="EMBL/GenBank/DDBJ databases">
        <authorList>
            <person name="Sun Q."/>
            <person name="Mori K."/>
        </authorList>
    </citation>
    <scope>NUCLEOTIDE SEQUENCE [LARGE SCALE GENOMIC DNA]</scope>
    <source>
        <strain evidence="3 4">CCM 4839</strain>
    </source>
</reference>
<dbReference type="InterPro" id="IPR000160">
    <property type="entry name" value="GGDEF_dom"/>
</dbReference>
<dbReference type="Proteomes" id="UP001589818">
    <property type="component" value="Unassembled WGS sequence"/>
</dbReference>
<dbReference type="InterPro" id="IPR043128">
    <property type="entry name" value="Rev_trsase/Diguanyl_cyclase"/>
</dbReference>
<dbReference type="CDD" id="cd01949">
    <property type="entry name" value="GGDEF"/>
    <property type="match status" value="1"/>
</dbReference>
<dbReference type="PROSITE" id="PS50887">
    <property type="entry name" value="GGDEF"/>
    <property type="match status" value="1"/>
</dbReference>
<dbReference type="SMART" id="SM00267">
    <property type="entry name" value="GGDEF"/>
    <property type="match status" value="1"/>
</dbReference>
<dbReference type="RefSeq" id="WP_204819084.1">
    <property type="nucleotide sequence ID" value="NZ_JANHOF010000005.1"/>
</dbReference>
<dbReference type="GO" id="GO:0052621">
    <property type="term" value="F:diguanylate cyclase activity"/>
    <property type="evidence" value="ECO:0007669"/>
    <property type="project" value="UniProtKB-EC"/>
</dbReference>
<feature type="domain" description="GGDEF" evidence="2">
    <location>
        <begin position="412"/>
        <end position="555"/>
    </location>
</feature>
<feature type="transmembrane region" description="Helical" evidence="1">
    <location>
        <begin position="202"/>
        <end position="219"/>
    </location>
</feature>
<evidence type="ECO:0000259" key="2">
    <source>
        <dbReference type="PROSITE" id="PS50887"/>
    </source>
</evidence>
<feature type="transmembrane region" description="Helical" evidence="1">
    <location>
        <begin position="6"/>
        <end position="25"/>
    </location>
</feature>
<keyword evidence="4" id="KW-1185">Reference proteome</keyword>
<evidence type="ECO:0000313" key="4">
    <source>
        <dbReference type="Proteomes" id="UP001589818"/>
    </source>
</evidence>
<dbReference type="EMBL" id="JBHLVF010000061">
    <property type="protein sequence ID" value="MFC0396565.1"/>
    <property type="molecule type" value="Genomic_DNA"/>
</dbReference>
<feature type="transmembrane region" description="Helical" evidence="1">
    <location>
        <begin position="61"/>
        <end position="84"/>
    </location>
</feature>
<dbReference type="InterPro" id="IPR031621">
    <property type="entry name" value="HisKA_7TM"/>
</dbReference>
<feature type="transmembrane region" description="Helical" evidence="1">
    <location>
        <begin position="133"/>
        <end position="159"/>
    </location>
</feature>
<evidence type="ECO:0000256" key="1">
    <source>
        <dbReference type="SAM" id="Phobius"/>
    </source>
</evidence>
<dbReference type="Pfam" id="PF16927">
    <property type="entry name" value="HisKA_7TM"/>
    <property type="match status" value="1"/>
</dbReference>
<keyword evidence="1" id="KW-1133">Transmembrane helix</keyword>
<comment type="caution">
    <text evidence="3">The sequence shown here is derived from an EMBL/GenBank/DDBJ whole genome shotgun (WGS) entry which is preliminary data.</text>
</comment>
<proteinExistence type="predicted"/>
<feature type="transmembrane region" description="Helical" evidence="1">
    <location>
        <begin position="96"/>
        <end position="113"/>
    </location>
</feature>
<evidence type="ECO:0000313" key="3">
    <source>
        <dbReference type="EMBL" id="MFC0396565.1"/>
    </source>
</evidence>
<keyword evidence="3" id="KW-0548">Nucleotidyltransferase</keyword>
<dbReference type="InterPro" id="IPR050469">
    <property type="entry name" value="Diguanylate_Cyclase"/>
</dbReference>
<keyword evidence="1" id="KW-0472">Membrane</keyword>
<sequence length="555" mass="63370">MAWNDFSLFILLFALFAYVFLSVTITNLHKAYLAFHFSMMLWPFCQFAIKATDNVKIQLFYVKLAFVDMALFAVGWLLFTLFLTGRSLFLRRKRSIAIYVPAVLAAFTVIMNPNAMFVQPLEGGYIQRAYGPLFWFIITILIGYVVVSLSIMFLTLLSHKASRLQRQVKQVLKGMLVMTAFTLFDIFLYVIDRDSLPDIPGLTSLGILVAAVCFVIAITRDKALDIVNIAHKDVINTMALGVVVLDDHDTIIEINQSLPRHIVLHIGDRFDIAAILPEEQGDELARAAEVFLQAYRELPLKRSEIEVAYPEFGGSRVHIHADPIMAGDTKVGRIITFQDMSELRSLIDETNYQNEILQNRNHSLREIKNELYYTNQKLEQMAITDNLTGCYNRHYLTQQLEREVIKNMGYHIPFAILLFDIDYFKLVNDNYGHLVGDEVLCSTVDTIKQSLRKTDILARYGGEEFIIYLPNTTPAQANLVAERVKTKVESNQMIVRNVSPPLSITISIGLLSIHTFTIDHSYKSRPLLNELFHSVDQALYQAKRNGRNQIVRVVR</sequence>
<dbReference type="PANTHER" id="PTHR45138">
    <property type="entry name" value="REGULATORY COMPONENTS OF SENSORY TRANSDUCTION SYSTEM"/>
    <property type="match status" value="1"/>
</dbReference>
<keyword evidence="3" id="KW-0808">Transferase</keyword>
<name>A0ABV6JP22_9BACL</name>